<organism evidence="1 2">
    <name type="scientific">Microvirga lotononidis</name>
    <dbReference type="NCBI Taxonomy" id="864069"/>
    <lineage>
        <taxon>Bacteria</taxon>
        <taxon>Pseudomonadati</taxon>
        <taxon>Pseudomonadota</taxon>
        <taxon>Alphaproteobacteria</taxon>
        <taxon>Hyphomicrobiales</taxon>
        <taxon>Methylobacteriaceae</taxon>
        <taxon>Microvirga</taxon>
    </lineage>
</organism>
<dbReference type="OrthoDB" id="1354677at2"/>
<reference evidence="1 2" key="1">
    <citation type="submission" date="2012-02" db="EMBL/GenBank/DDBJ databases">
        <title>Improved High-Quality Draft sequence of Microvirga sp. WSM3557.</title>
        <authorList>
            <consortium name="US DOE Joint Genome Institute"/>
            <person name="Lucas S."/>
            <person name="Han J."/>
            <person name="Lapidus A."/>
            <person name="Cheng J.-F."/>
            <person name="Goodwin L."/>
            <person name="Pitluck S."/>
            <person name="Peters L."/>
            <person name="Zhang X."/>
            <person name="Detter J.C."/>
            <person name="Han C."/>
            <person name="Tapia R."/>
            <person name="Land M."/>
            <person name="Hauser L."/>
            <person name="Kyrpides N."/>
            <person name="Ivanova N."/>
            <person name="Pagani I."/>
            <person name="Brau L."/>
            <person name="Yates R."/>
            <person name="O'Hara G."/>
            <person name="Rui T."/>
            <person name="Howieson J."/>
            <person name="Reeve W."/>
            <person name="Woyke T."/>
        </authorList>
    </citation>
    <scope>NUCLEOTIDE SEQUENCE [LARGE SCALE GENOMIC DNA]</scope>
    <source>
        <strain evidence="1 2">WSM3557</strain>
    </source>
</reference>
<accession>I4Z2K8</accession>
<dbReference type="RefSeq" id="WP_009489296.1">
    <property type="nucleotide sequence ID" value="NZ_CP141048.1"/>
</dbReference>
<evidence type="ECO:0000313" key="1">
    <source>
        <dbReference type="EMBL" id="EIM30450.1"/>
    </source>
</evidence>
<protein>
    <submittedName>
        <fullName evidence="1">Uncharacterized protein</fullName>
    </submittedName>
</protein>
<proteinExistence type="predicted"/>
<dbReference type="Proteomes" id="UP000003947">
    <property type="component" value="Unassembled WGS sequence"/>
</dbReference>
<dbReference type="AlphaFoldDB" id="I4Z2K8"/>
<sequence length="68" mass="7917">MASYRPRKDSRKGLMEDPAFAAVFVTAKARIKEMEFRFVEKADPKRQAFLEIYYSIALSTPLNDFDTH</sequence>
<dbReference type="HOGENOM" id="CLU_2789280_0_0_5"/>
<evidence type="ECO:0000313" key="2">
    <source>
        <dbReference type="Proteomes" id="UP000003947"/>
    </source>
</evidence>
<gene>
    <name evidence="1" type="ORF">MicloDRAFT_00006990</name>
</gene>
<keyword evidence="2" id="KW-1185">Reference proteome</keyword>
<dbReference type="PATRIC" id="fig|864069.3.peg.776"/>
<name>I4Z2K8_9HYPH</name>
<dbReference type="EMBL" id="JH660637">
    <property type="protein sequence ID" value="EIM30450.1"/>
    <property type="molecule type" value="Genomic_DNA"/>
</dbReference>